<feature type="transmembrane region" description="Helical" evidence="4">
    <location>
        <begin position="41"/>
        <end position="61"/>
    </location>
</feature>
<dbReference type="AlphaFoldDB" id="A0AAW7X2K1"/>
<dbReference type="SMART" id="SM00342">
    <property type="entry name" value="HTH_ARAC"/>
    <property type="match status" value="1"/>
</dbReference>
<feature type="transmembrane region" description="Helical" evidence="4">
    <location>
        <begin position="191"/>
        <end position="212"/>
    </location>
</feature>
<reference evidence="6" key="1">
    <citation type="submission" date="2023-07" db="EMBL/GenBank/DDBJ databases">
        <title>Genome content predicts the carbon catabolic preferences of heterotrophic bacteria.</title>
        <authorList>
            <person name="Gralka M."/>
        </authorList>
    </citation>
    <scope>NUCLEOTIDE SEQUENCE</scope>
    <source>
        <strain evidence="6">I3M17_2</strain>
    </source>
</reference>
<comment type="caution">
    <text evidence="6">The sequence shown here is derived from an EMBL/GenBank/DDBJ whole genome shotgun (WGS) entry which is preliminary data.</text>
</comment>
<keyword evidence="4" id="KW-0812">Transmembrane</keyword>
<dbReference type="PROSITE" id="PS01124">
    <property type="entry name" value="HTH_ARAC_FAMILY_2"/>
    <property type="match status" value="1"/>
</dbReference>
<feature type="transmembrane region" description="Helical" evidence="4">
    <location>
        <begin position="148"/>
        <end position="170"/>
    </location>
</feature>
<evidence type="ECO:0000256" key="3">
    <source>
        <dbReference type="ARBA" id="ARBA00023163"/>
    </source>
</evidence>
<dbReference type="InterPro" id="IPR020449">
    <property type="entry name" value="Tscrpt_reg_AraC-type_HTH"/>
</dbReference>
<dbReference type="Pfam" id="PF12833">
    <property type="entry name" value="HTH_18"/>
    <property type="match status" value="1"/>
</dbReference>
<evidence type="ECO:0000259" key="5">
    <source>
        <dbReference type="PROSITE" id="PS01124"/>
    </source>
</evidence>
<feature type="transmembrane region" description="Helical" evidence="4">
    <location>
        <begin position="73"/>
        <end position="96"/>
    </location>
</feature>
<evidence type="ECO:0000256" key="2">
    <source>
        <dbReference type="ARBA" id="ARBA00023125"/>
    </source>
</evidence>
<dbReference type="InterPro" id="IPR009057">
    <property type="entry name" value="Homeodomain-like_sf"/>
</dbReference>
<dbReference type="PANTHER" id="PTHR43280:SF29">
    <property type="entry name" value="ARAC-FAMILY TRANSCRIPTIONAL REGULATOR"/>
    <property type="match status" value="1"/>
</dbReference>
<gene>
    <name evidence="6" type="ORF">Q4521_03930</name>
</gene>
<dbReference type="RefSeq" id="WP_303491147.1">
    <property type="nucleotide sequence ID" value="NZ_JAUOPB010000002.1"/>
</dbReference>
<dbReference type="GO" id="GO:0043565">
    <property type="term" value="F:sequence-specific DNA binding"/>
    <property type="evidence" value="ECO:0007669"/>
    <property type="project" value="InterPro"/>
</dbReference>
<dbReference type="Gene3D" id="1.10.10.60">
    <property type="entry name" value="Homeodomain-like"/>
    <property type="match status" value="2"/>
</dbReference>
<feature type="transmembrane region" description="Helical" evidence="4">
    <location>
        <begin position="108"/>
        <end position="128"/>
    </location>
</feature>
<dbReference type="GO" id="GO:0003700">
    <property type="term" value="F:DNA-binding transcription factor activity"/>
    <property type="evidence" value="ECO:0007669"/>
    <property type="project" value="InterPro"/>
</dbReference>
<feature type="domain" description="HTH araC/xylS-type" evidence="5">
    <location>
        <begin position="275"/>
        <end position="383"/>
    </location>
</feature>
<keyword evidence="2" id="KW-0238">DNA-binding</keyword>
<protein>
    <submittedName>
        <fullName evidence="6">Helix-turn-helix domain-containing protein</fullName>
    </submittedName>
</protein>
<organism evidence="6 7">
    <name type="scientific">Saccharophagus degradans</name>
    <dbReference type="NCBI Taxonomy" id="86304"/>
    <lineage>
        <taxon>Bacteria</taxon>
        <taxon>Pseudomonadati</taxon>
        <taxon>Pseudomonadota</taxon>
        <taxon>Gammaproteobacteria</taxon>
        <taxon>Cellvibrionales</taxon>
        <taxon>Cellvibrionaceae</taxon>
        <taxon>Saccharophagus</taxon>
    </lineage>
</organism>
<name>A0AAW7X2K1_9GAMM</name>
<evidence type="ECO:0000256" key="1">
    <source>
        <dbReference type="ARBA" id="ARBA00023015"/>
    </source>
</evidence>
<dbReference type="EMBL" id="JAUOPB010000002">
    <property type="protein sequence ID" value="MDO6421614.1"/>
    <property type="molecule type" value="Genomic_DNA"/>
</dbReference>
<feature type="transmembrane region" description="Helical" evidence="4">
    <location>
        <begin position="232"/>
        <end position="253"/>
    </location>
</feature>
<evidence type="ECO:0000256" key="4">
    <source>
        <dbReference type="SAM" id="Phobius"/>
    </source>
</evidence>
<sequence>MGFTIFNFHDVILWMTAMQCLFFACLLVATNEAKLKSTYFLAAFLFAHAFIPVHEMILWGAEFKLIVRDHMPGIYFIGGAAYYLDGPLLYLCIKALVFRDFELKKRDVWHLIPVLMFIVFMLLTFYRLPFEQRDYLIRSEEFVYGNGYVLLEFMAKSMRVVYCVLCLVLISKYKKLRESTHSDVQKMDITWVHMLVLGVLAIVSMEMVLAITKVINLFENFHWAIFEWMGLSGYYMMFMLVNLLVFTGIRYFASFEPVHLAEASKKPLQEHMLNPAVAAKISDAMAKDKPFMEPDITLDNLAANLGYPPKDLSMVINRHFGVNFYEFINQYRVDEAKRMLVSEEYKNTTITDIYLMVGFNSKSVFYTFFKKKMGVTPSQYRRNGGDSPAG</sequence>
<keyword evidence="4" id="KW-0472">Membrane</keyword>
<dbReference type="PANTHER" id="PTHR43280">
    <property type="entry name" value="ARAC-FAMILY TRANSCRIPTIONAL REGULATOR"/>
    <property type="match status" value="1"/>
</dbReference>
<proteinExistence type="predicted"/>
<evidence type="ECO:0000313" key="7">
    <source>
        <dbReference type="Proteomes" id="UP001169760"/>
    </source>
</evidence>
<dbReference type="InterPro" id="IPR018060">
    <property type="entry name" value="HTH_AraC"/>
</dbReference>
<keyword evidence="4" id="KW-1133">Transmembrane helix</keyword>
<dbReference type="PRINTS" id="PR00032">
    <property type="entry name" value="HTHARAC"/>
</dbReference>
<accession>A0AAW7X2K1</accession>
<keyword evidence="1" id="KW-0805">Transcription regulation</keyword>
<keyword evidence="3" id="KW-0804">Transcription</keyword>
<dbReference type="SUPFAM" id="SSF46689">
    <property type="entry name" value="Homeodomain-like"/>
    <property type="match status" value="1"/>
</dbReference>
<evidence type="ECO:0000313" key="6">
    <source>
        <dbReference type="EMBL" id="MDO6421614.1"/>
    </source>
</evidence>
<dbReference type="Proteomes" id="UP001169760">
    <property type="component" value="Unassembled WGS sequence"/>
</dbReference>
<feature type="transmembrane region" description="Helical" evidence="4">
    <location>
        <begin position="12"/>
        <end position="29"/>
    </location>
</feature>